<protein>
    <submittedName>
        <fullName evidence="2">Pyridoxamine 5'-phosphate oxidase family protein</fullName>
    </submittedName>
</protein>
<sequence length="200" mass="22083">MNWLQQGDLDRIYGTPAAASLRKVADRLTPDYATFIRASRFCVLSTVGPEGTDGSPRGDDGPVVTALDDRHLALPDWHGNNRIDSLQNILRDEHCSLMFMVRGATNVVRVNGTARLTDDAELRAQFARQGKEPRCVIVMRIGEIYFQCARAVMRAGLWTGQDDSDGLPTPGQILANMTSGEVGGDSYDSEWPLRAARTMW</sequence>
<dbReference type="Gene3D" id="2.30.110.10">
    <property type="entry name" value="Electron Transport, Fmn-binding Protein, Chain A"/>
    <property type="match status" value="1"/>
</dbReference>
<gene>
    <name evidence="2" type="ORF">JHX87_14335</name>
</gene>
<evidence type="ECO:0000313" key="3">
    <source>
        <dbReference type="Proteomes" id="UP001219349"/>
    </source>
</evidence>
<dbReference type="EMBL" id="CP067136">
    <property type="protein sequence ID" value="WCR06643.1"/>
    <property type="molecule type" value="Genomic_DNA"/>
</dbReference>
<dbReference type="NCBIfam" id="TIGR04025">
    <property type="entry name" value="PPOX_FMN_DR2398"/>
    <property type="match status" value="1"/>
</dbReference>
<name>A0ABY7SI14_9RHOB</name>
<evidence type="ECO:0000313" key="2">
    <source>
        <dbReference type="EMBL" id="WCR06643.1"/>
    </source>
</evidence>
<dbReference type="Proteomes" id="UP001219349">
    <property type="component" value="Chromosome"/>
</dbReference>
<dbReference type="SUPFAM" id="SSF50475">
    <property type="entry name" value="FMN-binding split barrel"/>
    <property type="match status" value="1"/>
</dbReference>
<accession>A0ABY7SI14</accession>
<reference evidence="2 3" key="1">
    <citation type="submission" date="2021-01" db="EMBL/GenBank/DDBJ databases">
        <title>Biogeographic distribution of Paracoccus.</title>
        <authorList>
            <person name="Hollensteiner J."/>
            <person name="Leineberger J."/>
            <person name="Brinkhoff T."/>
            <person name="Daniel R."/>
        </authorList>
    </citation>
    <scope>NUCLEOTIDE SEQUENCE [LARGE SCALE GENOMIC DNA]</scope>
    <source>
        <strain evidence="2 3">KCTC 22803</strain>
    </source>
</reference>
<evidence type="ECO:0000259" key="1">
    <source>
        <dbReference type="Pfam" id="PF01243"/>
    </source>
</evidence>
<dbReference type="InterPro" id="IPR011576">
    <property type="entry name" value="Pyridox_Oxase_N"/>
</dbReference>
<dbReference type="InterPro" id="IPR012349">
    <property type="entry name" value="Split_barrel_FMN-bd"/>
</dbReference>
<organism evidence="2 3">
    <name type="scientific">Paracoccus fistulariae</name>
    <dbReference type="NCBI Taxonomy" id="658446"/>
    <lineage>
        <taxon>Bacteria</taxon>
        <taxon>Pseudomonadati</taxon>
        <taxon>Pseudomonadota</taxon>
        <taxon>Alphaproteobacteria</taxon>
        <taxon>Rhodobacterales</taxon>
        <taxon>Paracoccaceae</taxon>
        <taxon>Paracoccus</taxon>
    </lineage>
</organism>
<keyword evidence="3" id="KW-1185">Reference proteome</keyword>
<proteinExistence type="predicted"/>
<dbReference type="PANTHER" id="PTHR42815">
    <property type="entry name" value="FAD-BINDING, PUTATIVE (AFU_ORTHOLOGUE AFUA_6G07600)-RELATED"/>
    <property type="match status" value="1"/>
</dbReference>
<feature type="domain" description="Pyridoxamine 5'-phosphate oxidase N-terminal" evidence="1">
    <location>
        <begin position="28"/>
        <end position="148"/>
    </location>
</feature>
<dbReference type="PANTHER" id="PTHR42815:SF2">
    <property type="entry name" value="FAD-BINDING, PUTATIVE (AFU_ORTHOLOGUE AFUA_6G07600)-RELATED"/>
    <property type="match status" value="1"/>
</dbReference>
<dbReference type="InterPro" id="IPR024029">
    <property type="entry name" value="Pyridox_Oxase_FMN-dep"/>
</dbReference>
<dbReference type="RefSeq" id="WP_271885552.1">
    <property type="nucleotide sequence ID" value="NZ_CP067136.1"/>
</dbReference>
<dbReference type="Pfam" id="PF01243">
    <property type="entry name" value="PNPOx_N"/>
    <property type="match status" value="1"/>
</dbReference>